<proteinExistence type="predicted"/>
<protein>
    <submittedName>
        <fullName evidence="1">Uncharacterized protein</fullName>
    </submittedName>
</protein>
<accession>A0ACC1HLZ8</accession>
<comment type="caution">
    <text evidence="1">The sequence shown here is derived from an EMBL/GenBank/DDBJ whole genome shotgun (WGS) entry which is preliminary data.</text>
</comment>
<name>A0ACC1HLZ8_9FUNG</name>
<keyword evidence="2" id="KW-1185">Reference proteome</keyword>
<feature type="non-terminal residue" evidence="1">
    <location>
        <position position="87"/>
    </location>
</feature>
<evidence type="ECO:0000313" key="2">
    <source>
        <dbReference type="Proteomes" id="UP001145114"/>
    </source>
</evidence>
<organism evidence="1 2">
    <name type="scientific">Spiromyces aspiralis</name>
    <dbReference type="NCBI Taxonomy" id="68401"/>
    <lineage>
        <taxon>Eukaryota</taxon>
        <taxon>Fungi</taxon>
        <taxon>Fungi incertae sedis</taxon>
        <taxon>Zoopagomycota</taxon>
        <taxon>Kickxellomycotina</taxon>
        <taxon>Kickxellomycetes</taxon>
        <taxon>Kickxellales</taxon>
        <taxon>Kickxellaceae</taxon>
        <taxon>Spiromyces</taxon>
    </lineage>
</organism>
<sequence length="87" mass="9720">MPGGNISMIPNDGPGTAKVLDSVHGIRVSVSVLFCPRIGLDQLCFKYRLKVELTNPDNQEFLRFQITSSRWETTFENGETIVIYSNG</sequence>
<dbReference type="EMBL" id="JAMZIH010004360">
    <property type="protein sequence ID" value="KAJ1676302.1"/>
    <property type="molecule type" value="Genomic_DNA"/>
</dbReference>
<dbReference type="Proteomes" id="UP001145114">
    <property type="component" value="Unassembled WGS sequence"/>
</dbReference>
<evidence type="ECO:0000313" key="1">
    <source>
        <dbReference type="EMBL" id="KAJ1676302.1"/>
    </source>
</evidence>
<reference evidence="1" key="1">
    <citation type="submission" date="2022-06" db="EMBL/GenBank/DDBJ databases">
        <title>Phylogenomic reconstructions and comparative analyses of Kickxellomycotina fungi.</title>
        <authorList>
            <person name="Reynolds N.K."/>
            <person name="Stajich J.E."/>
            <person name="Barry K."/>
            <person name="Grigoriev I.V."/>
            <person name="Crous P."/>
            <person name="Smith M.E."/>
        </authorList>
    </citation>
    <scope>NUCLEOTIDE SEQUENCE</scope>
    <source>
        <strain evidence="1">RSA 2271</strain>
    </source>
</reference>
<gene>
    <name evidence="1" type="ORF">EV182_008461</name>
</gene>